<protein>
    <submittedName>
        <fullName evidence="1">Uncharacterized protein</fullName>
    </submittedName>
</protein>
<dbReference type="Proteomes" id="UP001497482">
    <property type="component" value="Chromosome 22"/>
</dbReference>
<organism evidence="1 2">
    <name type="scientific">Knipowitschia caucasica</name>
    <name type="common">Caucasian dwarf goby</name>
    <name type="synonym">Pomatoschistus caucasicus</name>
    <dbReference type="NCBI Taxonomy" id="637954"/>
    <lineage>
        <taxon>Eukaryota</taxon>
        <taxon>Metazoa</taxon>
        <taxon>Chordata</taxon>
        <taxon>Craniata</taxon>
        <taxon>Vertebrata</taxon>
        <taxon>Euteleostomi</taxon>
        <taxon>Actinopterygii</taxon>
        <taxon>Neopterygii</taxon>
        <taxon>Teleostei</taxon>
        <taxon>Neoteleostei</taxon>
        <taxon>Acanthomorphata</taxon>
        <taxon>Gobiaria</taxon>
        <taxon>Gobiiformes</taxon>
        <taxon>Gobioidei</taxon>
        <taxon>Gobiidae</taxon>
        <taxon>Gobiinae</taxon>
        <taxon>Knipowitschia</taxon>
    </lineage>
</organism>
<sequence length="211" mass="23072">MPKHCLGVFSLEAGRLPLPNWTIRAEVCLFGGIAECVVFSALHPRSAEKNWQGACTYAHAAPVRRLVSHDAAARCCCPVAAILALALQRLLSSQCRSCGANSSYIWLLGLRWKVLSPLKLKLYRDFDLNGQRSAVDLAHIVDLCVLNYSYIVCWVSQFNRKTAKDPIKNAHFRVIQGSGVQGVLVFRGFWCSGGSGVQGVLVFRGLGPDVA</sequence>
<reference evidence="1 2" key="1">
    <citation type="submission" date="2024-04" db="EMBL/GenBank/DDBJ databases">
        <authorList>
            <person name="Waldvogel A.-M."/>
            <person name="Schoenle A."/>
        </authorList>
    </citation>
    <scope>NUCLEOTIDE SEQUENCE [LARGE SCALE GENOMIC DNA]</scope>
</reference>
<name>A0AAV2LFQ6_KNICA</name>
<dbReference type="AlphaFoldDB" id="A0AAV2LFQ6"/>
<accession>A0AAV2LFQ6</accession>
<evidence type="ECO:0000313" key="2">
    <source>
        <dbReference type="Proteomes" id="UP001497482"/>
    </source>
</evidence>
<gene>
    <name evidence="1" type="ORF">KC01_LOCUS26577</name>
</gene>
<keyword evidence="2" id="KW-1185">Reference proteome</keyword>
<dbReference type="EMBL" id="OZ035844">
    <property type="protein sequence ID" value="CAL1598152.1"/>
    <property type="molecule type" value="Genomic_DNA"/>
</dbReference>
<evidence type="ECO:0000313" key="1">
    <source>
        <dbReference type="EMBL" id="CAL1598152.1"/>
    </source>
</evidence>
<proteinExistence type="predicted"/>